<reference evidence="2 3" key="1">
    <citation type="submission" date="2018-05" db="EMBL/GenBank/DDBJ databases">
        <title>Novel Campyloabacter and Helicobacter Species and Strains.</title>
        <authorList>
            <person name="Mannion A.J."/>
            <person name="Shen Z."/>
            <person name="Fox J.G."/>
        </authorList>
    </citation>
    <scope>NUCLEOTIDE SEQUENCE [LARGE SCALE GENOMIC DNA]</scope>
    <source>
        <strain evidence="3">MIT10-5678</strain>
    </source>
</reference>
<dbReference type="Pfam" id="PF14021">
    <property type="entry name" value="TNT"/>
    <property type="match status" value="1"/>
</dbReference>
<proteinExistence type="predicted"/>
<keyword evidence="3" id="KW-1185">Reference proteome</keyword>
<feature type="domain" description="TNT" evidence="1">
    <location>
        <begin position="3"/>
        <end position="38"/>
    </location>
</feature>
<sequence length="38" mass="4159">MARIGKISPCFDQEGGGTQIKLPISIEDLIQLGFIKQI</sequence>
<protein>
    <recommendedName>
        <fullName evidence="1">TNT domain-containing protein</fullName>
    </recommendedName>
</protein>
<name>A0ABY2TIK6_9BACT</name>
<dbReference type="InterPro" id="IPR025331">
    <property type="entry name" value="TNT"/>
</dbReference>
<evidence type="ECO:0000259" key="1">
    <source>
        <dbReference type="Pfam" id="PF14021"/>
    </source>
</evidence>
<dbReference type="Proteomes" id="UP000309584">
    <property type="component" value="Unassembled WGS sequence"/>
</dbReference>
<evidence type="ECO:0000313" key="2">
    <source>
        <dbReference type="EMBL" id="TKX33688.1"/>
    </source>
</evidence>
<evidence type="ECO:0000313" key="3">
    <source>
        <dbReference type="Proteomes" id="UP000309584"/>
    </source>
</evidence>
<dbReference type="EMBL" id="NXLY01000010">
    <property type="protein sequence ID" value="TKX33688.1"/>
    <property type="molecule type" value="Genomic_DNA"/>
</dbReference>
<gene>
    <name evidence="2" type="ORF">CQA75_05955</name>
</gene>
<organism evidence="2 3">
    <name type="scientific">Campylobacter taeniopygiae</name>
    <dbReference type="NCBI Taxonomy" id="2510188"/>
    <lineage>
        <taxon>Bacteria</taxon>
        <taxon>Pseudomonadati</taxon>
        <taxon>Campylobacterota</taxon>
        <taxon>Epsilonproteobacteria</taxon>
        <taxon>Campylobacterales</taxon>
        <taxon>Campylobacteraceae</taxon>
        <taxon>Campylobacter</taxon>
    </lineage>
</organism>
<accession>A0ABY2TIK6</accession>
<comment type="caution">
    <text evidence="2">The sequence shown here is derived from an EMBL/GenBank/DDBJ whole genome shotgun (WGS) entry which is preliminary data.</text>
</comment>